<dbReference type="PANTHER" id="PTHR46072:SF3">
    <property type="entry name" value="AMIDASE"/>
    <property type="match status" value="1"/>
</dbReference>
<keyword evidence="3" id="KW-1185">Reference proteome</keyword>
<dbReference type="AlphaFoldDB" id="A0A8H5XTP8"/>
<comment type="similarity">
    <text evidence="1">Belongs to the amidase family.</text>
</comment>
<proteinExistence type="inferred from homology"/>
<dbReference type="Proteomes" id="UP000544331">
    <property type="component" value="Unassembled WGS sequence"/>
</dbReference>
<evidence type="ECO:0000256" key="1">
    <source>
        <dbReference type="ARBA" id="ARBA00009199"/>
    </source>
</evidence>
<organism evidence="2 3">
    <name type="scientific">Fusarium mundagurra</name>
    <dbReference type="NCBI Taxonomy" id="1567541"/>
    <lineage>
        <taxon>Eukaryota</taxon>
        <taxon>Fungi</taxon>
        <taxon>Dikarya</taxon>
        <taxon>Ascomycota</taxon>
        <taxon>Pezizomycotina</taxon>
        <taxon>Sordariomycetes</taxon>
        <taxon>Hypocreomycetidae</taxon>
        <taxon>Hypocreales</taxon>
        <taxon>Nectriaceae</taxon>
        <taxon>Fusarium</taxon>
        <taxon>Fusarium fujikuroi species complex</taxon>
    </lineage>
</organism>
<dbReference type="EMBL" id="JAAOAN010000793">
    <property type="protein sequence ID" value="KAF5699619.1"/>
    <property type="molecule type" value="Genomic_DNA"/>
</dbReference>
<sequence length="169" mass="18871">MMGPDPDTISREVGEPLVNSVAIGVHPFTHGNFPVPPDLDVPTRLSRLNKVRFQYLKAWQETYRDNKLNVVLAPGAATMAIPYDTYGVPVYTTMWNFPAGIIPFGKSSKFEDAEHVKVKAPFDPDYIPEVTDGAPCAIQITAPRFRDEECLHAMNIVDKTIRVSRAEKL</sequence>
<protein>
    <submittedName>
        <fullName evidence="2">General amidase</fullName>
    </submittedName>
</protein>
<dbReference type="Gene3D" id="3.90.1300.10">
    <property type="entry name" value="Amidase signature (AS) domain"/>
    <property type="match status" value="1"/>
</dbReference>
<evidence type="ECO:0000313" key="2">
    <source>
        <dbReference type="EMBL" id="KAF5699619.1"/>
    </source>
</evidence>
<dbReference type="SUPFAM" id="SSF75304">
    <property type="entry name" value="Amidase signature (AS) enzymes"/>
    <property type="match status" value="1"/>
</dbReference>
<dbReference type="InterPro" id="IPR036928">
    <property type="entry name" value="AS_sf"/>
</dbReference>
<dbReference type="PANTHER" id="PTHR46072">
    <property type="entry name" value="AMIDASE-RELATED-RELATED"/>
    <property type="match status" value="1"/>
</dbReference>
<gene>
    <name evidence="2" type="ORF">FMUND_14694</name>
</gene>
<name>A0A8H5XTP8_9HYPO</name>
<comment type="caution">
    <text evidence="2">The sequence shown here is derived from an EMBL/GenBank/DDBJ whole genome shotgun (WGS) entry which is preliminary data.</text>
</comment>
<accession>A0A8H5XTP8</accession>
<dbReference type="OrthoDB" id="6428749at2759"/>
<evidence type="ECO:0000313" key="3">
    <source>
        <dbReference type="Proteomes" id="UP000544331"/>
    </source>
</evidence>
<reference evidence="2 3" key="1">
    <citation type="submission" date="2020-05" db="EMBL/GenBank/DDBJ databases">
        <title>Identification and distribution of gene clusters putatively required for synthesis of sphingolipid metabolism inhibitors in phylogenetically diverse species of the filamentous fungus Fusarium.</title>
        <authorList>
            <person name="Kim H.-S."/>
            <person name="Busman M."/>
            <person name="Brown D.W."/>
            <person name="Divon H."/>
            <person name="Uhlig S."/>
            <person name="Proctor R.H."/>
        </authorList>
    </citation>
    <scope>NUCLEOTIDE SEQUENCE [LARGE SCALE GENOMIC DNA]</scope>
    <source>
        <strain evidence="2 3">NRRL 66235</strain>
    </source>
</reference>